<dbReference type="Gene3D" id="1.10.150.130">
    <property type="match status" value="1"/>
</dbReference>
<dbReference type="InterPro" id="IPR044068">
    <property type="entry name" value="CB"/>
</dbReference>
<accession>A0A926EJE0</accession>
<comment type="similarity">
    <text evidence="2">Belongs to the 'phage' integrase family.</text>
</comment>
<comment type="function">
    <text evidence="1">Site-specific tyrosine recombinase, which acts by catalyzing the cutting and rejoining of the recombining DNA molecules.</text>
</comment>
<dbReference type="InterPro" id="IPR013762">
    <property type="entry name" value="Integrase-like_cat_sf"/>
</dbReference>
<feature type="domain" description="Core-binding (CB)" evidence="8">
    <location>
        <begin position="1"/>
        <end position="83"/>
    </location>
</feature>
<keyword evidence="10" id="KW-1185">Reference proteome</keyword>
<protein>
    <submittedName>
        <fullName evidence="9">Tyrosine-type recombinase/integrase</fullName>
    </submittedName>
</protein>
<gene>
    <name evidence="9" type="ORF">H8718_18590</name>
</gene>
<dbReference type="GO" id="GO:0003677">
    <property type="term" value="F:DNA binding"/>
    <property type="evidence" value="ECO:0007669"/>
    <property type="project" value="UniProtKB-UniRule"/>
</dbReference>
<proteinExistence type="inferred from homology"/>
<evidence type="ECO:0000256" key="1">
    <source>
        <dbReference type="ARBA" id="ARBA00003283"/>
    </source>
</evidence>
<dbReference type="InterPro" id="IPR004107">
    <property type="entry name" value="Integrase_SAM-like_N"/>
</dbReference>
<organism evidence="9 10">
    <name type="scientific">Zhenhengia yiwuensis</name>
    <dbReference type="NCBI Taxonomy" id="2763666"/>
    <lineage>
        <taxon>Bacteria</taxon>
        <taxon>Bacillati</taxon>
        <taxon>Bacillota</taxon>
        <taxon>Clostridia</taxon>
        <taxon>Lachnospirales</taxon>
        <taxon>Lachnospiraceae</taxon>
        <taxon>Zhenhengia</taxon>
    </lineage>
</organism>
<dbReference type="InterPro" id="IPR010998">
    <property type="entry name" value="Integrase_recombinase_N"/>
</dbReference>
<evidence type="ECO:0000259" key="8">
    <source>
        <dbReference type="PROSITE" id="PS51900"/>
    </source>
</evidence>
<evidence type="ECO:0000259" key="7">
    <source>
        <dbReference type="PROSITE" id="PS51898"/>
    </source>
</evidence>
<dbReference type="Pfam" id="PF13495">
    <property type="entry name" value="Phage_int_SAM_4"/>
    <property type="match status" value="1"/>
</dbReference>
<dbReference type="SUPFAM" id="SSF56349">
    <property type="entry name" value="DNA breaking-rejoining enzymes"/>
    <property type="match status" value="1"/>
</dbReference>
<dbReference type="PANTHER" id="PTHR30349">
    <property type="entry name" value="PHAGE INTEGRASE-RELATED"/>
    <property type="match status" value="1"/>
</dbReference>
<sequence>MILNEFLLEITIKNYSERTKKSYRNNVNLFLTWLELEYSITEIEDILVTHIKSYIKYQSAKGRKATYVNSILKCLVSYFNYAVDEEYINMNIAKRVKFQREDKVIIKTFTDSEVRSMISSFSYNSYMEARNKCIVALLLDTGIRNAELCAIKIQDVKEESILIFGKGYKERLVPLSPFLKKVMLKYASIRDFYFKEHGQLFEYYFLSYRAKPLTIEAVERVVRIAGERAKVRRDIRCSPHTCRHYYAQAQLRNGLDVYSVSRLLGHEDITITKRYLQSIQDEQVLDMSIKTSPLMNLK</sequence>
<dbReference type="AlphaFoldDB" id="A0A926EJE0"/>
<dbReference type="InterPro" id="IPR011010">
    <property type="entry name" value="DNA_brk_join_enz"/>
</dbReference>
<evidence type="ECO:0000313" key="9">
    <source>
        <dbReference type="EMBL" id="MBC8581494.1"/>
    </source>
</evidence>
<evidence type="ECO:0000256" key="5">
    <source>
        <dbReference type="ARBA" id="ARBA00023172"/>
    </source>
</evidence>
<evidence type="ECO:0000256" key="2">
    <source>
        <dbReference type="ARBA" id="ARBA00008857"/>
    </source>
</evidence>
<evidence type="ECO:0000313" key="10">
    <source>
        <dbReference type="Proteomes" id="UP000655830"/>
    </source>
</evidence>
<name>A0A926EJE0_9FIRM</name>
<keyword evidence="4 6" id="KW-0238">DNA-binding</keyword>
<keyword evidence="3" id="KW-0229">DNA integration</keyword>
<dbReference type="PROSITE" id="PS51898">
    <property type="entry name" value="TYR_RECOMBINASE"/>
    <property type="match status" value="1"/>
</dbReference>
<dbReference type="PANTHER" id="PTHR30349:SF41">
    <property type="entry name" value="INTEGRASE_RECOMBINASE PROTEIN MJ0367-RELATED"/>
    <property type="match status" value="1"/>
</dbReference>
<dbReference type="Proteomes" id="UP000655830">
    <property type="component" value="Unassembled WGS sequence"/>
</dbReference>
<evidence type="ECO:0000256" key="3">
    <source>
        <dbReference type="ARBA" id="ARBA00022908"/>
    </source>
</evidence>
<dbReference type="InterPro" id="IPR002104">
    <property type="entry name" value="Integrase_catalytic"/>
</dbReference>
<dbReference type="PROSITE" id="PS51900">
    <property type="entry name" value="CB"/>
    <property type="match status" value="1"/>
</dbReference>
<dbReference type="Pfam" id="PF00589">
    <property type="entry name" value="Phage_integrase"/>
    <property type="match status" value="1"/>
</dbReference>
<keyword evidence="5" id="KW-0233">DNA recombination</keyword>
<reference evidence="9" key="1">
    <citation type="submission" date="2020-08" db="EMBL/GenBank/DDBJ databases">
        <title>Genome public.</title>
        <authorList>
            <person name="Liu C."/>
            <person name="Sun Q."/>
        </authorList>
    </citation>
    <scope>NUCLEOTIDE SEQUENCE</scope>
    <source>
        <strain evidence="9">NSJ-12</strain>
    </source>
</reference>
<comment type="caution">
    <text evidence="9">The sequence shown here is derived from an EMBL/GenBank/DDBJ whole genome shotgun (WGS) entry which is preliminary data.</text>
</comment>
<dbReference type="GO" id="GO:0006310">
    <property type="term" value="P:DNA recombination"/>
    <property type="evidence" value="ECO:0007669"/>
    <property type="project" value="UniProtKB-KW"/>
</dbReference>
<evidence type="ECO:0000256" key="6">
    <source>
        <dbReference type="PROSITE-ProRule" id="PRU01248"/>
    </source>
</evidence>
<dbReference type="GO" id="GO:0015074">
    <property type="term" value="P:DNA integration"/>
    <property type="evidence" value="ECO:0007669"/>
    <property type="project" value="UniProtKB-KW"/>
</dbReference>
<evidence type="ECO:0000256" key="4">
    <source>
        <dbReference type="ARBA" id="ARBA00023125"/>
    </source>
</evidence>
<dbReference type="EMBL" id="JACRSY010000056">
    <property type="protein sequence ID" value="MBC8581494.1"/>
    <property type="molecule type" value="Genomic_DNA"/>
</dbReference>
<dbReference type="Gene3D" id="1.10.443.10">
    <property type="entry name" value="Intergrase catalytic core"/>
    <property type="match status" value="1"/>
</dbReference>
<feature type="domain" description="Tyr recombinase" evidence="7">
    <location>
        <begin position="104"/>
        <end position="290"/>
    </location>
</feature>
<dbReference type="InterPro" id="IPR050090">
    <property type="entry name" value="Tyrosine_recombinase_XerCD"/>
</dbReference>